<comment type="subcellular location">
    <subcellularLocation>
        <location evidence="1">Cell membrane</location>
        <topology evidence="1">Multi-pass membrane protein</topology>
    </subcellularLocation>
</comment>
<accession>A0ABR7H5P6</accession>
<reference evidence="9 10" key="1">
    <citation type="submission" date="2020-08" db="EMBL/GenBank/DDBJ databases">
        <title>Genome public.</title>
        <authorList>
            <person name="Liu C."/>
            <person name="Sun Q."/>
        </authorList>
    </citation>
    <scope>NUCLEOTIDE SEQUENCE [LARGE SCALE GENOMIC DNA]</scope>
    <source>
        <strain evidence="9 10">NSJ-66</strain>
    </source>
</reference>
<evidence type="ECO:0000313" key="10">
    <source>
        <dbReference type="Proteomes" id="UP000634672"/>
    </source>
</evidence>
<evidence type="ECO:0000256" key="1">
    <source>
        <dbReference type="ARBA" id="ARBA00004651"/>
    </source>
</evidence>
<evidence type="ECO:0000256" key="3">
    <source>
        <dbReference type="ARBA" id="ARBA00022475"/>
    </source>
</evidence>
<feature type="transmembrane region" description="Helical" evidence="7">
    <location>
        <begin position="39"/>
        <end position="59"/>
    </location>
</feature>
<feature type="transmembrane region" description="Helical" evidence="7">
    <location>
        <begin position="121"/>
        <end position="138"/>
    </location>
</feature>
<protein>
    <submittedName>
        <fullName evidence="9">MgtC/SapB family protein</fullName>
    </submittedName>
</protein>
<keyword evidence="10" id="KW-1185">Reference proteome</keyword>
<dbReference type="EMBL" id="JACOPB010000004">
    <property type="protein sequence ID" value="MBC5708524.1"/>
    <property type="molecule type" value="Genomic_DNA"/>
</dbReference>
<evidence type="ECO:0000256" key="5">
    <source>
        <dbReference type="ARBA" id="ARBA00022989"/>
    </source>
</evidence>
<dbReference type="PRINTS" id="PR01837">
    <property type="entry name" value="MGTCSAPBPROT"/>
</dbReference>
<dbReference type="InterPro" id="IPR003416">
    <property type="entry name" value="MgtC/SapB/SrpB/YhiD_fam"/>
</dbReference>
<evidence type="ECO:0000256" key="7">
    <source>
        <dbReference type="SAM" id="Phobius"/>
    </source>
</evidence>
<comment type="similarity">
    <text evidence="2">Belongs to the MgtC/SapB family.</text>
</comment>
<organism evidence="9 10">
    <name type="scientific">Hungatella hominis</name>
    <dbReference type="NCBI Taxonomy" id="2763050"/>
    <lineage>
        <taxon>Bacteria</taxon>
        <taxon>Bacillati</taxon>
        <taxon>Bacillota</taxon>
        <taxon>Clostridia</taxon>
        <taxon>Lachnospirales</taxon>
        <taxon>Lachnospiraceae</taxon>
        <taxon>Hungatella</taxon>
    </lineage>
</organism>
<dbReference type="Proteomes" id="UP000634672">
    <property type="component" value="Unassembled WGS sequence"/>
</dbReference>
<dbReference type="InterPro" id="IPR049177">
    <property type="entry name" value="MgtC_SapB_SrpB_YhiD_N"/>
</dbReference>
<evidence type="ECO:0000256" key="6">
    <source>
        <dbReference type="ARBA" id="ARBA00023136"/>
    </source>
</evidence>
<feature type="transmembrane region" description="Helical" evidence="7">
    <location>
        <begin position="6"/>
        <end position="27"/>
    </location>
</feature>
<dbReference type="RefSeq" id="WP_187021619.1">
    <property type="nucleotide sequence ID" value="NZ_JACOPB010000004.1"/>
</dbReference>
<evidence type="ECO:0000256" key="4">
    <source>
        <dbReference type="ARBA" id="ARBA00022692"/>
    </source>
</evidence>
<name>A0ABR7H5P6_9FIRM</name>
<evidence type="ECO:0000256" key="2">
    <source>
        <dbReference type="ARBA" id="ARBA00009298"/>
    </source>
</evidence>
<dbReference type="PANTHER" id="PTHR33778">
    <property type="entry name" value="PROTEIN MGTC"/>
    <property type="match status" value="1"/>
</dbReference>
<dbReference type="PANTHER" id="PTHR33778:SF1">
    <property type="entry name" value="MAGNESIUM TRANSPORTER YHID-RELATED"/>
    <property type="match status" value="1"/>
</dbReference>
<keyword evidence="4 7" id="KW-0812">Transmembrane</keyword>
<sequence length="226" mass="24810">MNEFVMEQLIYVLRLVSAALCGGLIGYERQSRKKTAGTRTHVIIAVAAAAMMIISKYGFNDVLGDYVKLDPSRVAAGIVTAVGFIGSGIIIFRNNNVNGITTSAGIWATVGVGMAMGAGMYVLGAVSTMIVMIVELFLGRKGYFTGRYEEDKELEIEFRENPGEDILRFIEQTLRNESCKSDNIQLAEEASSCVMTMQLKLPVNYDVIRLAGLFKSRSEIKRVSIQ</sequence>
<proteinExistence type="inferred from homology"/>
<gene>
    <name evidence="9" type="ORF">H8S75_11235</name>
</gene>
<feature type="domain" description="MgtC/SapB/SrpB/YhiD N-terminal" evidence="8">
    <location>
        <begin position="15"/>
        <end position="138"/>
    </location>
</feature>
<feature type="transmembrane region" description="Helical" evidence="7">
    <location>
        <begin position="74"/>
        <end position="92"/>
    </location>
</feature>
<dbReference type="Pfam" id="PF02308">
    <property type="entry name" value="MgtC"/>
    <property type="match status" value="1"/>
</dbReference>
<evidence type="ECO:0000259" key="8">
    <source>
        <dbReference type="Pfam" id="PF02308"/>
    </source>
</evidence>
<keyword evidence="5 7" id="KW-1133">Transmembrane helix</keyword>
<comment type="caution">
    <text evidence="9">The sequence shown here is derived from an EMBL/GenBank/DDBJ whole genome shotgun (WGS) entry which is preliminary data.</text>
</comment>
<evidence type="ECO:0000313" key="9">
    <source>
        <dbReference type="EMBL" id="MBC5708524.1"/>
    </source>
</evidence>
<keyword evidence="6 7" id="KW-0472">Membrane</keyword>
<keyword evidence="3" id="KW-1003">Cell membrane</keyword>